<evidence type="ECO:0000313" key="1">
    <source>
        <dbReference type="EMBL" id="GAA1699310.1"/>
    </source>
</evidence>
<name>A0ABN2I638_9ACTN</name>
<proteinExistence type="predicted"/>
<reference evidence="1 2" key="1">
    <citation type="journal article" date="2019" name="Int. J. Syst. Evol. Microbiol.">
        <title>The Global Catalogue of Microorganisms (GCM) 10K type strain sequencing project: providing services to taxonomists for standard genome sequencing and annotation.</title>
        <authorList>
            <consortium name="The Broad Institute Genomics Platform"/>
            <consortium name="The Broad Institute Genome Sequencing Center for Infectious Disease"/>
            <person name="Wu L."/>
            <person name="Ma J."/>
        </authorList>
    </citation>
    <scope>NUCLEOTIDE SEQUENCE [LARGE SCALE GENOMIC DNA]</scope>
    <source>
        <strain evidence="1 2">JCM 14307</strain>
    </source>
</reference>
<evidence type="ECO:0000313" key="2">
    <source>
        <dbReference type="Proteomes" id="UP001500280"/>
    </source>
</evidence>
<dbReference type="Proteomes" id="UP001500280">
    <property type="component" value="Unassembled WGS sequence"/>
</dbReference>
<accession>A0ABN2I638</accession>
<dbReference type="EMBL" id="BAAANF010000017">
    <property type="protein sequence ID" value="GAA1699310.1"/>
    <property type="molecule type" value="Genomic_DNA"/>
</dbReference>
<sequence length="182" mass="20345">MRFFSRPTDPTEATLRRLSKRLRWFRPSLADAPSASEQLTHLAQHRLCPAIDAGDPAPLITALAVIEEALTPLADDDLDDALTHLVELISNWTSWPETPPAILDALESSLGPETRDRWNRIRRQATLVAGWLDTPNPGADHRAVQNADLRFLIRSSHQYLDETVTISTADRLRHELATGQGM</sequence>
<keyword evidence="2" id="KW-1185">Reference proteome</keyword>
<dbReference type="RefSeq" id="WP_344157281.1">
    <property type="nucleotide sequence ID" value="NZ_BAAANF010000017.1"/>
</dbReference>
<organism evidence="1 2">
    <name type="scientific">Kribbella yunnanensis</name>
    <dbReference type="NCBI Taxonomy" id="190194"/>
    <lineage>
        <taxon>Bacteria</taxon>
        <taxon>Bacillati</taxon>
        <taxon>Actinomycetota</taxon>
        <taxon>Actinomycetes</taxon>
        <taxon>Propionibacteriales</taxon>
        <taxon>Kribbellaceae</taxon>
        <taxon>Kribbella</taxon>
    </lineage>
</organism>
<comment type="caution">
    <text evidence="1">The sequence shown here is derived from an EMBL/GenBank/DDBJ whole genome shotgun (WGS) entry which is preliminary data.</text>
</comment>
<protein>
    <submittedName>
        <fullName evidence="1">Uncharacterized protein</fullName>
    </submittedName>
</protein>
<gene>
    <name evidence="1" type="ORF">GCM10009745_52320</name>
</gene>